<dbReference type="Proteomes" id="UP000070188">
    <property type="component" value="Unassembled WGS sequence"/>
</dbReference>
<evidence type="ECO:0000313" key="1">
    <source>
        <dbReference type="EMBL" id="KWX00209.1"/>
    </source>
</evidence>
<reference evidence="2" key="4">
    <citation type="submission" date="2015-04" db="EMBL/GenBank/DDBJ databases">
        <title>Physiological reanalysis, assessment of diazotrophy, and genome sequences of multiple isolates of Streptomyces thermoautotrophicus.</title>
        <authorList>
            <person name="MacKellar D.C."/>
            <person name="Lieber L."/>
            <person name="Norman J."/>
            <person name="Bolger A."/>
            <person name="Tobin C."/>
            <person name="Murray J.W."/>
            <person name="Woodward J."/>
            <person name="Friesen M."/>
            <person name="Prell J."/>
        </authorList>
    </citation>
    <scope>NUCLEOTIDE SEQUENCE [LARGE SCALE GENOMIC DNA]</scope>
    <source>
        <strain evidence="2">H1</strain>
    </source>
</reference>
<dbReference type="Proteomes" id="UP000070598">
    <property type="component" value="Unassembled WGS sequence"/>
</dbReference>
<evidence type="ECO:0000313" key="3">
    <source>
        <dbReference type="EMBL" id="KWX08370.1"/>
    </source>
</evidence>
<evidence type="ECO:0000313" key="2">
    <source>
        <dbReference type="EMBL" id="KWX01779.1"/>
    </source>
</evidence>
<dbReference type="EMBL" id="LAXD01000001">
    <property type="protein sequence ID" value="KWX01779.1"/>
    <property type="molecule type" value="Genomic_DNA"/>
</dbReference>
<keyword evidence="4" id="KW-1185">Reference proteome</keyword>
<dbReference type="Proteomes" id="UP000070659">
    <property type="component" value="Unassembled WGS sequence"/>
</dbReference>
<reference evidence="1 6" key="2">
    <citation type="submission" date="2015-02" db="EMBL/GenBank/DDBJ databases">
        <title>Physiological reanalysis, assessment of diazotrophy, and genome sequences of multiple isolates of Streptomyces thermoautotrophicus.</title>
        <authorList>
            <person name="MacKellar D.C."/>
            <person name="Lieber L."/>
            <person name="Norman J."/>
            <person name="Bolger A."/>
            <person name="Tobin C."/>
            <person name="Murray J.W."/>
            <person name="Prell J."/>
        </authorList>
    </citation>
    <scope>NUCLEOTIDE SEQUENCE [LARGE SCALE GENOMIC DNA]</scope>
    <source>
        <strain evidence="1 6">UBT1</strain>
    </source>
</reference>
<dbReference type="AlphaFoldDB" id="A0A132MV99"/>
<gene>
    <name evidence="2" type="ORF">LI90_2811</name>
    <name evidence="1" type="ORF">TH66_15095</name>
    <name evidence="3" type="ORF">TR74_15285</name>
</gene>
<dbReference type="RefSeq" id="WP_066888467.1">
    <property type="nucleotide sequence ID" value="NZ_CP171739.1"/>
</dbReference>
<dbReference type="OrthoDB" id="5738121at2"/>
<protein>
    <submittedName>
        <fullName evidence="2">NADPH-dependent F420 reductase</fullName>
    </submittedName>
</protein>
<dbReference type="STRING" id="1469144.LI90_2811"/>
<dbReference type="Gene3D" id="3.40.50.720">
    <property type="entry name" value="NAD(P)-binding Rossmann-like Domain"/>
    <property type="match status" value="1"/>
</dbReference>
<name>A0A132MV99_9ACTN</name>
<comment type="caution">
    <text evidence="2">The sequence shown here is derived from an EMBL/GenBank/DDBJ whole genome shotgun (WGS) entry which is preliminary data.</text>
</comment>
<reference evidence="4" key="3">
    <citation type="submission" date="2015-04" db="EMBL/GenBank/DDBJ databases">
        <title>Physiological reanalysis, assessment of diazotrophy, and genome sequences of multiple isolates of Streptomyces thermoautotrophicus.</title>
        <authorList>
            <person name="MacKellar D.C."/>
            <person name="Lieber L."/>
            <person name="Norman J."/>
            <person name="Bolger A."/>
            <person name="Tobin C."/>
            <person name="Murray J.W."/>
            <person name="Chang R."/>
            <person name="Ford T."/>
            <person name="Nguyen P.Q."/>
            <person name="Woodward J."/>
            <person name="Permingeat H."/>
            <person name="Joshi N.S."/>
            <person name="Silver P.A."/>
            <person name="Usadel B."/>
            <person name="Rutherford A.W."/>
            <person name="Friesen M."/>
            <person name="Prell J."/>
        </authorList>
    </citation>
    <scope>NUCLEOTIDE SEQUENCE [LARGE SCALE GENOMIC DNA]</scope>
    <source>
        <strain evidence="4">H1</strain>
    </source>
</reference>
<proteinExistence type="predicted"/>
<evidence type="ECO:0000313" key="6">
    <source>
        <dbReference type="Proteomes" id="UP000070659"/>
    </source>
</evidence>
<accession>A0A132MV99</accession>
<evidence type="ECO:0000313" key="5">
    <source>
        <dbReference type="Proteomes" id="UP000070598"/>
    </source>
</evidence>
<dbReference type="EMBL" id="JYIK01000986">
    <property type="protein sequence ID" value="KWX08370.1"/>
    <property type="molecule type" value="Genomic_DNA"/>
</dbReference>
<evidence type="ECO:0000313" key="4">
    <source>
        <dbReference type="Proteomes" id="UP000070188"/>
    </source>
</evidence>
<organism evidence="2 4">
    <name type="scientific">Carbonactinospora thermoautotrophica</name>
    <dbReference type="NCBI Taxonomy" id="1469144"/>
    <lineage>
        <taxon>Bacteria</taxon>
        <taxon>Bacillati</taxon>
        <taxon>Actinomycetota</taxon>
        <taxon>Actinomycetes</taxon>
        <taxon>Kitasatosporales</taxon>
        <taxon>Carbonactinosporaceae</taxon>
        <taxon>Carbonactinospora</taxon>
    </lineage>
</organism>
<sequence>MSTTSHGLPDVASLVVGILRGTGAQGRGLALRRAAAGQPVVIRSAAEALTASLISVNRRYQTHAGIRITGV</sequence>
<dbReference type="EMBL" id="JYIJ01000018">
    <property type="protein sequence ID" value="KWX00209.1"/>
    <property type="molecule type" value="Genomic_DNA"/>
</dbReference>
<dbReference type="PATRIC" id="fig|1469144.10.peg.3040"/>
<reference evidence="5" key="1">
    <citation type="submission" date="2015-02" db="EMBL/GenBank/DDBJ databases">
        <title>Physiological reanalysis, assessment of diazotrophy, and genome sequences of multiple isolates of Streptomyces thermoautotrophicus.</title>
        <authorList>
            <person name="MacKellar D.C."/>
            <person name="Lieber L."/>
            <person name="Norman J."/>
            <person name="Bolger A."/>
            <person name="Tobin C."/>
            <person name="Murray J.W."/>
            <person name="Friesen M."/>
            <person name="Prell J."/>
        </authorList>
    </citation>
    <scope>NUCLEOTIDE SEQUENCE [LARGE SCALE GENOMIC DNA]</scope>
    <source>
        <strain evidence="5">UBT1</strain>
    </source>
</reference>